<dbReference type="InterPro" id="IPR041079">
    <property type="entry name" value="Neuraminidase-like"/>
</dbReference>
<proteinExistence type="predicted"/>
<reference evidence="5" key="1">
    <citation type="journal article" date="2019" name="Int. J. Syst. Evol. Microbiol.">
        <title>The Global Catalogue of Microorganisms (GCM) 10K type strain sequencing project: providing services to taxonomists for standard genome sequencing and annotation.</title>
        <authorList>
            <consortium name="The Broad Institute Genomics Platform"/>
            <consortium name="The Broad Institute Genome Sequencing Center for Infectious Disease"/>
            <person name="Wu L."/>
            <person name="Ma J."/>
        </authorList>
    </citation>
    <scope>NUCLEOTIDE SEQUENCE [LARGE SCALE GENOMIC DNA]</scope>
    <source>
        <strain evidence="5">JCM 16925</strain>
    </source>
</reference>
<evidence type="ECO:0000313" key="4">
    <source>
        <dbReference type="EMBL" id="GAA4041774.1"/>
    </source>
</evidence>
<feature type="domain" description="Neuraminidase-like" evidence="2">
    <location>
        <begin position="1750"/>
        <end position="1880"/>
    </location>
</feature>
<dbReference type="Pfam" id="PF20220">
    <property type="entry name" value="ABC_toxin_N"/>
    <property type="match status" value="1"/>
</dbReference>
<gene>
    <name evidence="4" type="ORF">GCM10022233_08250</name>
</gene>
<dbReference type="Pfam" id="PF18413">
    <property type="entry name" value="Neuraminidase"/>
    <property type="match status" value="1"/>
</dbReference>
<name>A0ABP7UET3_9ACTN</name>
<evidence type="ECO:0000256" key="1">
    <source>
        <dbReference type="SAM" id="MobiDB-lite"/>
    </source>
</evidence>
<keyword evidence="5" id="KW-1185">Reference proteome</keyword>
<dbReference type="InterPro" id="IPR046839">
    <property type="entry name" value="ABC_toxin_N"/>
</dbReference>
<evidence type="ECO:0000313" key="5">
    <source>
        <dbReference type="Proteomes" id="UP001499984"/>
    </source>
</evidence>
<feature type="region of interest" description="Disordered" evidence="1">
    <location>
        <begin position="1256"/>
        <end position="1283"/>
    </location>
</feature>
<accession>A0ABP7UET3</accession>
<dbReference type="RefSeq" id="WP_345008684.1">
    <property type="nucleotide sequence ID" value="NZ_BAAAZY010000003.1"/>
</dbReference>
<evidence type="ECO:0000259" key="2">
    <source>
        <dbReference type="Pfam" id="PF18413"/>
    </source>
</evidence>
<dbReference type="EMBL" id="BAAAZY010000003">
    <property type="protein sequence ID" value="GAA4041774.1"/>
    <property type="molecule type" value="Genomic_DNA"/>
</dbReference>
<protein>
    <recommendedName>
        <fullName evidence="6">Virulence plasmid A protein</fullName>
    </recommendedName>
</protein>
<evidence type="ECO:0000259" key="3">
    <source>
        <dbReference type="Pfam" id="PF20220"/>
    </source>
</evidence>
<organism evidence="4 5">
    <name type="scientific">Streptomyces shaanxiensis</name>
    <dbReference type="NCBI Taxonomy" id="653357"/>
    <lineage>
        <taxon>Bacteria</taxon>
        <taxon>Bacillati</taxon>
        <taxon>Actinomycetota</taxon>
        <taxon>Actinomycetes</taxon>
        <taxon>Kitasatosporales</taxon>
        <taxon>Streptomycetaceae</taxon>
        <taxon>Streptomyces</taxon>
    </lineage>
</organism>
<comment type="caution">
    <text evidence="4">The sequence shown here is derived from an EMBL/GenBank/DDBJ whole genome shotgun (WGS) entry which is preliminary data.</text>
</comment>
<feature type="domain" description="ABC toxin N-terminal" evidence="3">
    <location>
        <begin position="1603"/>
        <end position="1718"/>
    </location>
</feature>
<evidence type="ECO:0008006" key="6">
    <source>
        <dbReference type="Google" id="ProtNLM"/>
    </source>
</evidence>
<dbReference type="Proteomes" id="UP001499984">
    <property type="component" value="Unassembled WGS sequence"/>
</dbReference>
<sequence>MATSDVPDARAERTARGRILLDSGQPATELGLRLYGHGFGDEVSVLAETRTGHLGEYTFTYELADATPRVNVEVRAVDRSGREVSLSHIKFDAAEEEVLNLVAPQRLQPAGIEYTRLLADVTEHLGDPVRLVGAREEEGRQDLRYLRRVSGWDARILALAVRVEEMHVDPRVELPRELLYALVRTGLPSDRERLALLGPEVVRDAVAKAVKEGLVPADTVRQVGRFAAFAERARRELKTPGTSSTYGELLTASGLSQADQDAFFPVWARHTGTAKELWGAAERAGVSAPGVRRLRLQGRLAHLTRNNAPLVQSVMRTLDGPDDLPRLVDEGFYKADVWLERLNRLADSNKNRLGDLVPPAFEGRDLADRLAAYTGDLAARIRLEYPSHVVRAMLRGDEVRLGRRHGELKRPVMEFLDRALPLGYRFGETPFDRFVADHRRELGDVGGVAVDGAKVLHRLYQVAPSHEGLAVLAEAEYTAAQDVAATDRAVFVSRHADSLGGTAVAEQVHHRAEQISAVTTEVVTALRTLDSAPLLTALSGTAADKEAAKSRIGKHYPALQQLFGSFDFCECDHCRSVLGPAAYLVDLLQLINLGDAEWKRHTDAWSRAHEGRKYPYVKPFDALAARRPDIQHTPLTCENTNTLHSQTDLFNEIAEFWVAEGGHLTDRSARDTGEAVTEDLLAEPQNVIPEAYAKLAAAAHPLTLPFDLWTETVRRFLGHLELSLAELAEAFRTRPELFPPAGKPYGRAAVLAEQLGLSPAEHRLLTGPDNIWFELYGYGTEGEASAALLSAKTLARRLDVTYRELVELLRTAYVNPALHRANGQDGARGRVGIVLRRTGVSLTDVFRYFAHPGYLPFDARQKADFEQRLDAATARYASARPAFDAKAWLTEAWAAKDMHAVLVLADPSPGCDFERTELRRADLAEAGADAFHRLNLFVRLRRRLGLPVRELDLALSEFTPPNAATVADGMRTCLVHLARLQTLHKRFGSRPGDRVRLLGLWALLAVGGGRPPYEELFLNPSVRAVDPVFDHPAGRYLSAPGTKIAEHLPGLRAALGLTAADIEAVLADDGRSAATADLTLDTVSLLHRHRILAERLGLTVEELIAARRATGIPPFTAIPSDPLADDAADPLAQTTLRFTDALDATSTAGFTPADLDHLLRHRADPIGPHRPDPGALLTLVLELSGGIARIRAEHPASPATAQELVDAFVVERLTAALPADADIVTALTGDARLLALDGARLVDAFTAAADTGVTRTLHASPDTTGPPVGAEQTVPEPNTSGIDTTVCDSARFSGYLQVPADGTYTFRAHPARADAPVVLRMPHLADPVLPGTGTVELRAGVPYAYTVEVHRLTAGHTRLLISGANAADEPLTSLRLHPAASIARVDRARVLMTKATRIAAGLRLTGREIRHVLTHRGDFAGLDLALLPTRRDDPAAAPPEKLFPALLALVRYGALRTELGASPDDLVDILERTRRSVPQGTDRAVLRTAVVADVCDRLAALLRRPRGSVQAVAERLGLSADDASDPTVIQLPGLARPEGLRRLWTALRLTERIGATPTALADWARMVEGDPEHGRQTAKALRDTVRGRFGTAAWRAVAGPLNDELRRLKRDALVAYIMHTDGFATLEEVYEHFLLDPGIQPVVRNSRIHAAIAAVQLFIQRCLMDLEETVEPAAVNSRWWTSHMSRYRVWEAARRMFLHPQRYLAPELRTDRSHLFDEAQNLLLQGDVDEDLVEQAFLGYLQGLERIAKLEIVSLCREILPGPPPTHVLHVIGRTAAAPHEYFHRTYTPASGGWSAWRPVGVPIEGDHVVAAVWRRRLHLLWVTFLPSAESKGFAAPAQGEKAPNFEGMAKQTPGETTQNLVRAQLSWIERVDGRWSDRRGGAFGQAVQLAAPLGAEAAARVTIHVTYDTAGGRDALKVNLGAPVDGAFRLVNKSVPPRWEGAQKKVASVYTVGSAGTPTADRGAGALSRSTHLVLSKDGESYPADPLSKEVLGTGGEFALVRCTNPPEFEDPFQGHPVGPFFYSDNPHSFLVEVEPRLVEYDLWVLPAPQPELQLSRDLLRDLPVKVFIPVDLGVFDPETVKSISPYARNSLAVRRDWLVNPSTVLRYGDRLVGQDGGLDLKVVQAVTATPETRQMIGIAPGSQAVPGSSVLVGKPGLVAEQKFTVPTQGVTIIGGSGVSAPALAHLDREEGIRP</sequence>